<evidence type="ECO:0000313" key="2">
    <source>
        <dbReference type="Proteomes" id="UP000887116"/>
    </source>
</evidence>
<evidence type="ECO:0000313" key="1">
    <source>
        <dbReference type="EMBL" id="GFQ92509.1"/>
    </source>
</evidence>
<sequence length="174" mass="19652">MRNVRGSNPRTSNSDAFFERTLTFSRYLDASRLEWRPLEKESSRDGGVAQGRAFASHAKCPGSNPRTSNSDAFFERTLTFSRYLDASRLEWRPLEKESSRDGGVAQGYLDASRLEWRPLEKESSRDGGVAQGRAFASHAKCRGSNPAPPTLTRFLRGHLLFLDTWTLPDWNGDH</sequence>
<dbReference type="AlphaFoldDB" id="A0A8X6L0Y6"/>
<comment type="caution">
    <text evidence="1">The sequence shown here is derived from an EMBL/GenBank/DDBJ whole genome shotgun (WGS) entry which is preliminary data.</text>
</comment>
<proteinExistence type="predicted"/>
<dbReference type="EMBL" id="BMAO01004117">
    <property type="protein sequence ID" value="GFQ92509.1"/>
    <property type="molecule type" value="Genomic_DNA"/>
</dbReference>
<organism evidence="1 2">
    <name type="scientific">Trichonephila clavata</name>
    <name type="common">Joro spider</name>
    <name type="synonym">Nephila clavata</name>
    <dbReference type="NCBI Taxonomy" id="2740835"/>
    <lineage>
        <taxon>Eukaryota</taxon>
        <taxon>Metazoa</taxon>
        <taxon>Ecdysozoa</taxon>
        <taxon>Arthropoda</taxon>
        <taxon>Chelicerata</taxon>
        <taxon>Arachnida</taxon>
        <taxon>Araneae</taxon>
        <taxon>Araneomorphae</taxon>
        <taxon>Entelegynae</taxon>
        <taxon>Araneoidea</taxon>
        <taxon>Nephilidae</taxon>
        <taxon>Trichonephila</taxon>
    </lineage>
</organism>
<name>A0A8X6L0Y6_TRICU</name>
<reference evidence="1" key="1">
    <citation type="submission" date="2020-07" db="EMBL/GenBank/DDBJ databases">
        <title>Multicomponent nature underlies the extraordinary mechanical properties of spider dragline silk.</title>
        <authorList>
            <person name="Kono N."/>
            <person name="Nakamura H."/>
            <person name="Mori M."/>
            <person name="Yoshida Y."/>
            <person name="Ohtoshi R."/>
            <person name="Malay A.D."/>
            <person name="Moran D.A.P."/>
            <person name="Tomita M."/>
            <person name="Numata K."/>
            <person name="Arakawa K."/>
        </authorList>
    </citation>
    <scope>NUCLEOTIDE SEQUENCE</scope>
</reference>
<dbReference type="Proteomes" id="UP000887116">
    <property type="component" value="Unassembled WGS sequence"/>
</dbReference>
<protein>
    <submittedName>
        <fullName evidence="1">Uncharacterized protein</fullName>
    </submittedName>
</protein>
<keyword evidence="2" id="KW-1185">Reference proteome</keyword>
<accession>A0A8X6L0Y6</accession>
<gene>
    <name evidence="1" type="ORF">TNCT_459692</name>
</gene>